<sequence length="301" mass="33792">MEAEAALPSSEAAFPASIEQYAAKAGHGPVVVRVALASHLRQRRLAAGVSMEQAAAHLKVTTSKISRLENGRRPCQAWDVVRLLQLYGAPQAHIDQLVGLVGVSTEPGWWSSFGIPKWFELLVGLEAAAERIRIYESMLVPGLLQTDHYAWHISHGDQDDEEARQRLEVRLQRQRNVLDGGGQELWVVLEEAALLRAVAPRPVMRAQMERLRSLADRSGITLQVVPFDQAHFSPRVPFTHLHFAEPELADLVYIEQVDDAIYLDKADDVEKYRAKLDHLSASVLTPEQTCRRLDEAIRFFE</sequence>
<feature type="domain" description="HTH cro/C1-type" evidence="1">
    <location>
        <begin position="40"/>
        <end position="94"/>
    </location>
</feature>
<keyword evidence="3" id="KW-1185">Reference proteome</keyword>
<dbReference type="AlphaFoldDB" id="A0A7H8N3B2"/>
<evidence type="ECO:0000259" key="1">
    <source>
        <dbReference type="PROSITE" id="PS50943"/>
    </source>
</evidence>
<dbReference type="EMBL" id="CP054929">
    <property type="protein sequence ID" value="QKW49004.1"/>
    <property type="molecule type" value="Genomic_DNA"/>
</dbReference>
<dbReference type="SUPFAM" id="SSF47413">
    <property type="entry name" value="lambda repressor-like DNA-binding domains"/>
    <property type="match status" value="1"/>
</dbReference>
<dbReference type="InterPro" id="IPR043917">
    <property type="entry name" value="DUF5753"/>
</dbReference>
<dbReference type="InterPro" id="IPR010982">
    <property type="entry name" value="Lambda_DNA-bd_dom_sf"/>
</dbReference>
<dbReference type="Proteomes" id="UP000509303">
    <property type="component" value="Chromosome"/>
</dbReference>
<reference evidence="2 3" key="1">
    <citation type="submission" date="2020-06" db="EMBL/GenBank/DDBJ databases">
        <title>Genome mining for natural products.</title>
        <authorList>
            <person name="Zhang B."/>
            <person name="Shi J."/>
            <person name="Ge H."/>
        </authorList>
    </citation>
    <scope>NUCLEOTIDE SEQUENCE [LARGE SCALE GENOMIC DNA]</scope>
    <source>
        <strain evidence="2 3">NA00687</strain>
    </source>
</reference>
<evidence type="ECO:0000313" key="2">
    <source>
        <dbReference type="EMBL" id="QKW49004.1"/>
    </source>
</evidence>
<gene>
    <name evidence="2" type="ORF">HUT08_05010</name>
</gene>
<dbReference type="Gene3D" id="1.10.260.40">
    <property type="entry name" value="lambda repressor-like DNA-binding domains"/>
    <property type="match status" value="1"/>
</dbReference>
<name>A0A7H8N3B2_9ACTN</name>
<proteinExistence type="predicted"/>
<dbReference type="InterPro" id="IPR001387">
    <property type="entry name" value="Cro/C1-type_HTH"/>
</dbReference>
<dbReference type="PROSITE" id="PS50943">
    <property type="entry name" value="HTH_CROC1"/>
    <property type="match status" value="1"/>
</dbReference>
<protein>
    <submittedName>
        <fullName evidence="2">Helix-turn-helix domain-containing protein</fullName>
    </submittedName>
</protein>
<organism evidence="2 3">
    <name type="scientific">Streptomyces buecherae</name>
    <dbReference type="NCBI Taxonomy" id="2763006"/>
    <lineage>
        <taxon>Bacteria</taxon>
        <taxon>Bacillati</taxon>
        <taxon>Actinomycetota</taxon>
        <taxon>Actinomycetes</taxon>
        <taxon>Kitasatosporales</taxon>
        <taxon>Streptomycetaceae</taxon>
        <taxon>Streptomyces</taxon>
    </lineage>
</organism>
<dbReference type="Pfam" id="PF13560">
    <property type="entry name" value="HTH_31"/>
    <property type="match status" value="1"/>
</dbReference>
<evidence type="ECO:0000313" key="3">
    <source>
        <dbReference type="Proteomes" id="UP000509303"/>
    </source>
</evidence>
<dbReference type="Pfam" id="PF19054">
    <property type="entry name" value="DUF5753"/>
    <property type="match status" value="1"/>
</dbReference>
<dbReference type="SMART" id="SM00530">
    <property type="entry name" value="HTH_XRE"/>
    <property type="match status" value="1"/>
</dbReference>
<dbReference type="RefSeq" id="WP_176160736.1">
    <property type="nucleotide sequence ID" value="NZ_CP054929.1"/>
</dbReference>
<dbReference type="GO" id="GO:0003677">
    <property type="term" value="F:DNA binding"/>
    <property type="evidence" value="ECO:0007669"/>
    <property type="project" value="InterPro"/>
</dbReference>
<dbReference type="CDD" id="cd00093">
    <property type="entry name" value="HTH_XRE"/>
    <property type="match status" value="1"/>
</dbReference>
<accession>A0A7H8N3B2</accession>